<dbReference type="Pfam" id="PF01381">
    <property type="entry name" value="HTH_3"/>
    <property type="match status" value="1"/>
</dbReference>
<keyword evidence="4" id="KW-0238">DNA-binding</keyword>
<dbReference type="GO" id="GO:0003677">
    <property type="term" value="F:DNA binding"/>
    <property type="evidence" value="ECO:0007669"/>
    <property type="project" value="UniProtKB-KW"/>
</dbReference>
<evidence type="ECO:0000259" key="7">
    <source>
        <dbReference type="PROSITE" id="PS50943"/>
    </source>
</evidence>
<dbReference type="InterPro" id="IPR013729">
    <property type="entry name" value="MBF1_N"/>
</dbReference>
<protein>
    <recommendedName>
        <fullName evidence="2">Multiprotein-bridging factor 1</fullName>
    </recommendedName>
</protein>
<proteinExistence type="inferred from homology"/>
<dbReference type="Pfam" id="PF08523">
    <property type="entry name" value="MBF1"/>
    <property type="match status" value="1"/>
</dbReference>
<comment type="function">
    <text evidence="6">Transcriptional coactivator that stimulates GCN4-dependent transcriptional activity by bridging the DNA-binding region of GCN4 and TBP (SPT15), thereby recruiting TBP to GCN4-bound promoters. Involved in induction of the ribosome quality control (RQC) pathway; a pathway that degrades nascent peptide chains during problematic translation. Required to prevent stalled ribosomes from frameshifting.</text>
</comment>
<evidence type="ECO:0000313" key="9">
    <source>
        <dbReference type="Proteomes" id="UP001148299"/>
    </source>
</evidence>
<dbReference type="Proteomes" id="UP001148299">
    <property type="component" value="Unassembled WGS sequence"/>
</dbReference>
<dbReference type="Gene3D" id="1.10.260.40">
    <property type="entry name" value="lambda repressor-like DNA-binding domains"/>
    <property type="match status" value="1"/>
</dbReference>
<evidence type="ECO:0000256" key="2">
    <source>
        <dbReference type="ARBA" id="ARBA00014317"/>
    </source>
</evidence>
<dbReference type="AlphaFoldDB" id="A0A9W9RCE8"/>
<dbReference type="PANTHER" id="PTHR10245">
    <property type="entry name" value="ENDOTHELIAL DIFFERENTIATION-RELATED FACTOR 1 MULTIPROTEIN BRIDGING FACTOR 1"/>
    <property type="match status" value="1"/>
</dbReference>
<organism evidence="8 9">
    <name type="scientific">Penicillium brevicompactum</name>
    <dbReference type="NCBI Taxonomy" id="5074"/>
    <lineage>
        <taxon>Eukaryota</taxon>
        <taxon>Fungi</taxon>
        <taxon>Dikarya</taxon>
        <taxon>Ascomycota</taxon>
        <taxon>Pezizomycotina</taxon>
        <taxon>Eurotiomycetes</taxon>
        <taxon>Eurotiomycetidae</taxon>
        <taxon>Eurotiales</taxon>
        <taxon>Aspergillaceae</taxon>
        <taxon>Penicillium</taxon>
    </lineage>
</organism>
<gene>
    <name evidence="8" type="ORF">N7541_004714</name>
</gene>
<sequence length="149" mass="15993">MSDWEPTLKIGRSFNGASAQPREKTLKGNSAINAANRIGGVTTEKKYTTGNLGAKAGAPEGQLMTKVDRADDIVKPAVMDKQIAQNIIAARTNKKLNQKQLAAQANVPLTTLQQMERGQALSQVANPALIKLQKVLPGANLRQKKPVPK</sequence>
<dbReference type="PROSITE" id="PS50943">
    <property type="entry name" value="HTH_CROC1"/>
    <property type="match status" value="1"/>
</dbReference>
<dbReference type="CDD" id="cd00093">
    <property type="entry name" value="HTH_XRE"/>
    <property type="match status" value="1"/>
</dbReference>
<keyword evidence="9" id="KW-1185">Reference proteome</keyword>
<keyword evidence="5" id="KW-0804">Transcription</keyword>
<name>A0A9W9RCE8_PENBR</name>
<dbReference type="GO" id="GO:0005634">
    <property type="term" value="C:nucleus"/>
    <property type="evidence" value="ECO:0007669"/>
    <property type="project" value="TreeGrafter"/>
</dbReference>
<comment type="similarity">
    <text evidence="1">Belongs to the MBF1 family.</text>
</comment>
<feature type="domain" description="HTH cro/C1-type" evidence="7">
    <location>
        <begin position="87"/>
        <end position="120"/>
    </location>
</feature>
<evidence type="ECO:0000256" key="4">
    <source>
        <dbReference type="ARBA" id="ARBA00023125"/>
    </source>
</evidence>
<evidence type="ECO:0000256" key="5">
    <source>
        <dbReference type="ARBA" id="ARBA00023163"/>
    </source>
</evidence>
<accession>A0A9W9RCE8</accession>
<evidence type="ECO:0000256" key="1">
    <source>
        <dbReference type="ARBA" id="ARBA00009802"/>
    </source>
</evidence>
<dbReference type="SUPFAM" id="SSF47413">
    <property type="entry name" value="lambda repressor-like DNA-binding domains"/>
    <property type="match status" value="1"/>
</dbReference>
<keyword evidence="3" id="KW-0805">Transcription regulation</keyword>
<comment type="caution">
    <text evidence="8">The sequence shown here is derived from an EMBL/GenBank/DDBJ whole genome shotgun (WGS) entry which is preliminary data.</text>
</comment>
<dbReference type="InterPro" id="IPR001387">
    <property type="entry name" value="Cro/C1-type_HTH"/>
</dbReference>
<evidence type="ECO:0000313" key="8">
    <source>
        <dbReference type="EMBL" id="KAJ5357556.1"/>
    </source>
</evidence>
<dbReference type="PANTHER" id="PTHR10245:SF15">
    <property type="entry name" value="ENDOTHELIAL DIFFERENTIATION-RELATED FACTOR 1"/>
    <property type="match status" value="1"/>
</dbReference>
<evidence type="ECO:0000256" key="3">
    <source>
        <dbReference type="ARBA" id="ARBA00023015"/>
    </source>
</evidence>
<dbReference type="InterPro" id="IPR010982">
    <property type="entry name" value="Lambda_DNA-bd_dom_sf"/>
</dbReference>
<reference evidence="8" key="1">
    <citation type="submission" date="2022-12" db="EMBL/GenBank/DDBJ databases">
        <authorList>
            <person name="Petersen C."/>
        </authorList>
    </citation>
    <scope>NUCLEOTIDE SEQUENCE</scope>
    <source>
        <strain evidence="8">IBT 35675</strain>
    </source>
</reference>
<reference evidence="8" key="2">
    <citation type="journal article" date="2023" name="IMA Fungus">
        <title>Comparative genomic study of the Penicillium genus elucidates a diverse pangenome and 15 lateral gene transfer events.</title>
        <authorList>
            <person name="Petersen C."/>
            <person name="Sorensen T."/>
            <person name="Nielsen M.R."/>
            <person name="Sondergaard T.E."/>
            <person name="Sorensen J.L."/>
            <person name="Fitzpatrick D.A."/>
            <person name="Frisvad J.C."/>
            <person name="Nielsen K.L."/>
        </authorList>
    </citation>
    <scope>NUCLEOTIDE SEQUENCE</scope>
    <source>
        <strain evidence="8">IBT 35675</strain>
    </source>
</reference>
<dbReference type="EMBL" id="JAPZBR010000003">
    <property type="protein sequence ID" value="KAJ5357556.1"/>
    <property type="molecule type" value="Genomic_DNA"/>
</dbReference>
<evidence type="ECO:0000256" key="6">
    <source>
        <dbReference type="ARBA" id="ARBA00035107"/>
    </source>
</evidence>